<dbReference type="Gene3D" id="3.40.50.720">
    <property type="entry name" value="NAD(P)-binding Rossmann-like Domain"/>
    <property type="match status" value="1"/>
</dbReference>
<protein>
    <submittedName>
        <fullName evidence="4">Zinc-binding alcohol dehydrogenase</fullName>
    </submittedName>
</protein>
<gene>
    <name evidence="4" type="ORF">SSPO_058420</name>
</gene>
<dbReference type="CDD" id="cd05289">
    <property type="entry name" value="MDR_like_2"/>
    <property type="match status" value="1"/>
</dbReference>
<dbReference type="SMART" id="SM00829">
    <property type="entry name" value="PKS_ER"/>
    <property type="match status" value="1"/>
</dbReference>
<dbReference type="GO" id="GO:0016651">
    <property type="term" value="F:oxidoreductase activity, acting on NAD(P)H"/>
    <property type="evidence" value="ECO:0007669"/>
    <property type="project" value="TreeGrafter"/>
</dbReference>
<dbReference type="GO" id="GO:0070402">
    <property type="term" value="F:NADPH binding"/>
    <property type="evidence" value="ECO:0007669"/>
    <property type="project" value="TreeGrafter"/>
</dbReference>
<organism evidence="4 5">
    <name type="scientific">Streptomyces antimycoticus</name>
    <dbReference type="NCBI Taxonomy" id="68175"/>
    <lineage>
        <taxon>Bacteria</taxon>
        <taxon>Bacillati</taxon>
        <taxon>Actinomycetota</taxon>
        <taxon>Actinomycetes</taxon>
        <taxon>Kitasatosporales</taxon>
        <taxon>Streptomycetaceae</taxon>
        <taxon>Streptomyces</taxon>
        <taxon>Streptomyces violaceusniger group</taxon>
    </lineage>
</organism>
<dbReference type="Pfam" id="PF13602">
    <property type="entry name" value="ADH_zinc_N_2"/>
    <property type="match status" value="1"/>
</dbReference>
<reference evidence="4 5" key="1">
    <citation type="journal article" date="2020" name="Int. J. Syst. Evol. Microbiol.">
        <title>Reclassification of Streptomyces castelarensis and Streptomyces sporoclivatus as later heterotypic synonyms of Streptomyces antimycoticus.</title>
        <authorList>
            <person name="Komaki H."/>
            <person name="Tamura T."/>
        </authorList>
    </citation>
    <scope>NUCLEOTIDE SEQUENCE [LARGE SCALE GENOMIC DNA]</scope>
    <source>
        <strain evidence="4 5">NBRC 100767</strain>
    </source>
</reference>
<evidence type="ECO:0000256" key="2">
    <source>
        <dbReference type="ARBA" id="ARBA00023002"/>
    </source>
</evidence>
<keyword evidence="1" id="KW-0521">NADP</keyword>
<dbReference type="PANTHER" id="PTHR48106">
    <property type="entry name" value="QUINONE OXIDOREDUCTASE PIG3-RELATED"/>
    <property type="match status" value="1"/>
</dbReference>
<dbReference type="SUPFAM" id="SSF51735">
    <property type="entry name" value="NAD(P)-binding Rossmann-fold domains"/>
    <property type="match status" value="1"/>
</dbReference>
<sequence>MQAVGLTSFGGPEVLRTFSLAEPHAGPGEVRIRVHAATVNPGDTLLRSGMIDLGAVEPPYLPGMEAAGVLDEIGEGVDTDLRLGDHVMAMVMPIRPEGGAYAEYVVLPVSSVAPAPAGAGHARAATLPMNGLTARLALDRLGLAPGRTLAVTGAAGVVGGYVVQLAKADGLHVVADAAPADEELVRSLPADVVVPRGDDIADRILDAVPGGVDGIVDAALIGSARLAPAIGDGGGVAVLRDEDSRAVSPAELRRRSLSYRVIYVPDYVSDRARLDTLRRQAESGVLTLRVARTLPAARAAEAHRLLEAGGTRGRIVLEF</sequence>
<dbReference type="Proteomes" id="UP000463951">
    <property type="component" value="Chromosome"/>
</dbReference>
<evidence type="ECO:0000313" key="4">
    <source>
        <dbReference type="EMBL" id="BBJ43124.1"/>
    </source>
</evidence>
<proteinExistence type="predicted"/>
<dbReference type="AlphaFoldDB" id="A0A499UMP0"/>
<keyword evidence="2" id="KW-0560">Oxidoreductase</keyword>
<name>A0A499UMP0_9ACTN</name>
<evidence type="ECO:0000313" key="5">
    <source>
        <dbReference type="Proteomes" id="UP000463951"/>
    </source>
</evidence>
<dbReference type="Gene3D" id="3.90.180.10">
    <property type="entry name" value="Medium-chain alcohol dehydrogenases, catalytic domain"/>
    <property type="match status" value="1"/>
</dbReference>
<dbReference type="InterPro" id="IPR011032">
    <property type="entry name" value="GroES-like_sf"/>
</dbReference>
<dbReference type="PANTHER" id="PTHR48106:SF18">
    <property type="entry name" value="QUINONE OXIDOREDUCTASE PIG3"/>
    <property type="match status" value="1"/>
</dbReference>
<dbReference type="InterPro" id="IPR020843">
    <property type="entry name" value="ER"/>
</dbReference>
<accession>A0A499UMP0</accession>
<dbReference type="InterPro" id="IPR013154">
    <property type="entry name" value="ADH-like_N"/>
</dbReference>
<feature type="domain" description="Enoyl reductase (ER)" evidence="3">
    <location>
        <begin position="10"/>
        <end position="317"/>
    </location>
</feature>
<dbReference type="InterPro" id="IPR036291">
    <property type="entry name" value="NAD(P)-bd_dom_sf"/>
</dbReference>
<evidence type="ECO:0000259" key="3">
    <source>
        <dbReference type="SMART" id="SM00829"/>
    </source>
</evidence>
<dbReference type="Pfam" id="PF08240">
    <property type="entry name" value="ADH_N"/>
    <property type="match status" value="1"/>
</dbReference>
<dbReference type="EMBL" id="AP019620">
    <property type="protein sequence ID" value="BBJ43124.1"/>
    <property type="molecule type" value="Genomic_DNA"/>
</dbReference>
<evidence type="ECO:0000256" key="1">
    <source>
        <dbReference type="ARBA" id="ARBA00022857"/>
    </source>
</evidence>
<dbReference type="SUPFAM" id="SSF50129">
    <property type="entry name" value="GroES-like"/>
    <property type="match status" value="1"/>
</dbReference>